<dbReference type="EMBL" id="BRLB01000006">
    <property type="protein sequence ID" value="GKX29939.1"/>
    <property type="molecule type" value="Genomic_DNA"/>
</dbReference>
<keyword evidence="2" id="KW-1185">Reference proteome</keyword>
<proteinExistence type="predicted"/>
<name>A0A9W5YB94_9FIRM</name>
<accession>A0A9W5YB94</accession>
<evidence type="ECO:0008006" key="3">
    <source>
        <dbReference type="Google" id="ProtNLM"/>
    </source>
</evidence>
<gene>
    <name evidence="1" type="ORF">SH1V18_24190</name>
</gene>
<evidence type="ECO:0000313" key="1">
    <source>
        <dbReference type="EMBL" id="GKX29939.1"/>
    </source>
</evidence>
<sequence length="463" mass="49954">MEAVLLIDFGSTYTKVTAVDLENKAIIGTSKAFTTIESDICEGLDNALDNLKSKCSDLTVKEMFACSSAAGGLRMVAIGLVPDLTAEAAKRAALSAGAKVMKVFSYELNESEAEEIDDIRPDIILLTGGTDGGNREVILHNAKMLASLKTTAPIIIAGNKSVQEKVADILCEKEITICENVMPELDVLNIESARLAIREVFLKRIVYAKGLSKVNKLIEGIIMPTPSAVLKAAKLLGEGTDNQKGIGELIVADVGGATTDIHSIAKGLPSKGGVLLKGLPEPFVKRTVEGDLGVRYSADALVGSCGVEELLKRIDLDKSQIEEYQQLIKRNPGFITDDDEIFEKFDFGLAALAVKNAVDRHVGRIETHYTPFGATYVQTGKDLTTVRNIIGTGGPIINCKRAKDVLKESLFDPVEPSILKPMRGKIFIDSKYIFAAMGLLAVKYPDIALTIMKKDIKLILEVN</sequence>
<organism evidence="1 2">
    <name type="scientific">Vallitalea longa</name>
    <dbReference type="NCBI Taxonomy" id="2936439"/>
    <lineage>
        <taxon>Bacteria</taxon>
        <taxon>Bacillati</taxon>
        <taxon>Bacillota</taxon>
        <taxon>Clostridia</taxon>
        <taxon>Lachnospirales</taxon>
        <taxon>Vallitaleaceae</taxon>
        <taxon>Vallitalea</taxon>
    </lineage>
</organism>
<dbReference type="AlphaFoldDB" id="A0A9W5YB94"/>
<protein>
    <recommendedName>
        <fullName evidence="3">MutL protein</fullName>
    </recommendedName>
</protein>
<evidence type="ECO:0000313" key="2">
    <source>
        <dbReference type="Proteomes" id="UP001144256"/>
    </source>
</evidence>
<dbReference type="Proteomes" id="UP001144256">
    <property type="component" value="Unassembled WGS sequence"/>
</dbReference>
<dbReference type="NCBIfam" id="NF040745">
    <property type="entry name" value="accessory_GlmL"/>
    <property type="match status" value="1"/>
</dbReference>
<dbReference type="InterPro" id="IPR006230">
    <property type="entry name" value="MutL"/>
</dbReference>
<dbReference type="NCBIfam" id="TIGR01319">
    <property type="entry name" value="glmL_fam"/>
    <property type="match status" value="1"/>
</dbReference>
<dbReference type="RefSeq" id="WP_281815717.1">
    <property type="nucleotide sequence ID" value="NZ_BRLB01000006.1"/>
</dbReference>
<dbReference type="PIRSF" id="PIRSF004729">
    <property type="entry name" value="MutL"/>
    <property type="match status" value="1"/>
</dbReference>
<reference evidence="1" key="1">
    <citation type="submission" date="2022-06" db="EMBL/GenBank/DDBJ databases">
        <title>Vallitalea longa sp. nov., an anaerobic bacterium isolated from marine sediment.</title>
        <authorList>
            <person name="Hirano S."/>
            <person name="Terahara T."/>
            <person name="Mori K."/>
            <person name="Hamada M."/>
            <person name="Matsumoto R."/>
            <person name="Kobayashi T."/>
        </authorList>
    </citation>
    <scope>NUCLEOTIDE SEQUENCE</scope>
    <source>
        <strain evidence="1">SH18-1</strain>
    </source>
</reference>
<comment type="caution">
    <text evidence="1">The sequence shown here is derived from an EMBL/GenBank/DDBJ whole genome shotgun (WGS) entry which is preliminary data.</text>
</comment>
<dbReference type="Pfam" id="PF13941">
    <property type="entry name" value="MutL"/>
    <property type="match status" value="1"/>
</dbReference>